<sequence>MSVRFDQVSVSFGRRAALNRVSASLMAGSVTGIVGPNGAGKTTLLRAALGLQPLSHGHVDVLGKALADWPREALARAMAYLPQGGEARWPMPVEDVVLLGRLPYRGFGPPDLKDRLAAADALARCEAPHFARRRMDELSAGERARVLFARALATGAAVLFADEPAAYLDPSHQLRLMDLLREEARRGTAVAVTLHDLSLAARHCDRVLVLEQGALAADGPPAEAFADATLARVFKIAREPDSLQLGAFRRL</sequence>
<keyword evidence="2" id="KW-0547">Nucleotide-binding</keyword>
<dbReference type="PROSITE" id="PS00211">
    <property type="entry name" value="ABC_TRANSPORTER_1"/>
    <property type="match status" value="1"/>
</dbReference>
<protein>
    <submittedName>
        <fullName evidence="7">ABC transporter ATP-binding protein</fullName>
    </submittedName>
</protein>
<accession>A0ABP3P915</accession>
<organism evidence="7 8">
    <name type="scientific">Rhizomicrobium electricum</name>
    <dbReference type="NCBI Taxonomy" id="480070"/>
    <lineage>
        <taxon>Bacteria</taxon>
        <taxon>Pseudomonadati</taxon>
        <taxon>Pseudomonadota</taxon>
        <taxon>Alphaproteobacteria</taxon>
        <taxon>Micropepsales</taxon>
        <taxon>Micropepsaceae</taxon>
        <taxon>Rhizomicrobium</taxon>
    </lineage>
</organism>
<dbReference type="InterPro" id="IPR017871">
    <property type="entry name" value="ABC_transporter-like_CS"/>
</dbReference>
<dbReference type="PANTHER" id="PTHR42794:SF1">
    <property type="entry name" value="HEMIN IMPORT ATP-BINDING PROTEIN HMUV"/>
    <property type="match status" value="1"/>
</dbReference>
<proteinExistence type="predicted"/>
<dbReference type="InterPro" id="IPR003439">
    <property type="entry name" value="ABC_transporter-like_ATP-bd"/>
</dbReference>
<gene>
    <name evidence="7" type="ORF">GCM10008942_08830</name>
</gene>
<dbReference type="SUPFAM" id="SSF52540">
    <property type="entry name" value="P-loop containing nucleoside triphosphate hydrolases"/>
    <property type="match status" value="1"/>
</dbReference>
<dbReference type="InterPro" id="IPR003593">
    <property type="entry name" value="AAA+_ATPase"/>
</dbReference>
<keyword evidence="3 7" id="KW-0067">ATP-binding</keyword>
<evidence type="ECO:0000256" key="5">
    <source>
        <dbReference type="ARBA" id="ARBA00037066"/>
    </source>
</evidence>
<evidence type="ECO:0000256" key="4">
    <source>
        <dbReference type="ARBA" id="ARBA00022967"/>
    </source>
</evidence>
<dbReference type="Proteomes" id="UP001499951">
    <property type="component" value="Unassembled WGS sequence"/>
</dbReference>
<feature type="domain" description="ABC transporter" evidence="6">
    <location>
        <begin position="3"/>
        <end position="237"/>
    </location>
</feature>
<dbReference type="SMART" id="SM00382">
    <property type="entry name" value="AAA"/>
    <property type="match status" value="1"/>
</dbReference>
<evidence type="ECO:0000313" key="7">
    <source>
        <dbReference type="EMBL" id="GAA0562638.1"/>
    </source>
</evidence>
<dbReference type="PROSITE" id="PS50893">
    <property type="entry name" value="ABC_TRANSPORTER_2"/>
    <property type="match status" value="1"/>
</dbReference>
<dbReference type="CDD" id="cd03214">
    <property type="entry name" value="ABC_Iron-Siderophores_B12_Hemin"/>
    <property type="match status" value="1"/>
</dbReference>
<name>A0ABP3P915_9PROT</name>
<comment type="function">
    <text evidence="5">Part of the ABC transporter complex HmuTUV involved in hemin import. Responsible for energy coupling to the transport system.</text>
</comment>
<evidence type="ECO:0000259" key="6">
    <source>
        <dbReference type="PROSITE" id="PS50893"/>
    </source>
</evidence>
<dbReference type="GO" id="GO:0005524">
    <property type="term" value="F:ATP binding"/>
    <property type="evidence" value="ECO:0007669"/>
    <property type="project" value="UniProtKB-KW"/>
</dbReference>
<dbReference type="PANTHER" id="PTHR42794">
    <property type="entry name" value="HEMIN IMPORT ATP-BINDING PROTEIN HMUV"/>
    <property type="match status" value="1"/>
</dbReference>
<reference evidence="8" key="1">
    <citation type="journal article" date="2019" name="Int. J. Syst. Evol. Microbiol.">
        <title>The Global Catalogue of Microorganisms (GCM) 10K type strain sequencing project: providing services to taxonomists for standard genome sequencing and annotation.</title>
        <authorList>
            <consortium name="The Broad Institute Genomics Platform"/>
            <consortium name="The Broad Institute Genome Sequencing Center for Infectious Disease"/>
            <person name="Wu L."/>
            <person name="Ma J."/>
        </authorList>
    </citation>
    <scope>NUCLEOTIDE SEQUENCE [LARGE SCALE GENOMIC DNA]</scope>
    <source>
        <strain evidence="8">JCM 15089</strain>
    </source>
</reference>
<dbReference type="Pfam" id="PF00005">
    <property type="entry name" value="ABC_tran"/>
    <property type="match status" value="1"/>
</dbReference>
<dbReference type="InterPro" id="IPR027417">
    <property type="entry name" value="P-loop_NTPase"/>
</dbReference>
<comment type="caution">
    <text evidence="7">The sequence shown here is derived from an EMBL/GenBank/DDBJ whole genome shotgun (WGS) entry which is preliminary data.</text>
</comment>
<dbReference type="EMBL" id="BAAADD010000002">
    <property type="protein sequence ID" value="GAA0562638.1"/>
    <property type="molecule type" value="Genomic_DNA"/>
</dbReference>
<evidence type="ECO:0000256" key="1">
    <source>
        <dbReference type="ARBA" id="ARBA00022448"/>
    </source>
</evidence>
<evidence type="ECO:0000256" key="2">
    <source>
        <dbReference type="ARBA" id="ARBA00022741"/>
    </source>
</evidence>
<dbReference type="Gene3D" id="3.40.50.300">
    <property type="entry name" value="P-loop containing nucleotide triphosphate hydrolases"/>
    <property type="match status" value="1"/>
</dbReference>
<keyword evidence="8" id="KW-1185">Reference proteome</keyword>
<keyword evidence="4" id="KW-1278">Translocase</keyword>
<keyword evidence="1" id="KW-0813">Transport</keyword>
<evidence type="ECO:0000256" key="3">
    <source>
        <dbReference type="ARBA" id="ARBA00022840"/>
    </source>
</evidence>
<dbReference type="RefSeq" id="WP_166932391.1">
    <property type="nucleotide sequence ID" value="NZ_BAAADD010000002.1"/>
</dbReference>
<evidence type="ECO:0000313" key="8">
    <source>
        <dbReference type="Proteomes" id="UP001499951"/>
    </source>
</evidence>